<evidence type="ECO:0000256" key="10">
    <source>
        <dbReference type="ARBA" id="ARBA00022833"/>
    </source>
</evidence>
<evidence type="ECO:0000256" key="8">
    <source>
        <dbReference type="ARBA" id="ARBA00022737"/>
    </source>
</evidence>
<dbReference type="InterPro" id="IPR000834">
    <property type="entry name" value="Peptidase_M14"/>
</dbReference>
<evidence type="ECO:0000256" key="9">
    <source>
        <dbReference type="ARBA" id="ARBA00022801"/>
    </source>
</evidence>
<keyword evidence="9" id="KW-0378">Hydrolase</keyword>
<evidence type="ECO:0000256" key="11">
    <source>
        <dbReference type="ARBA" id="ARBA00023049"/>
    </source>
</evidence>
<keyword evidence="6" id="KW-0479">Metal-binding</keyword>
<dbReference type="EMBL" id="JASPKY010000067">
    <property type="protein sequence ID" value="KAK9743635.1"/>
    <property type="molecule type" value="Genomic_DNA"/>
</dbReference>
<evidence type="ECO:0000256" key="12">
    <source>
        <dbReference type="PROSITE-ProRule" id="PRU00221"/>
    </source>
</evidence>
<dbReference type="CDD" id="cd00200">
    <property type="entry name" value="WD40"/>
    <property type="match status" value="1"/>
</dbReference>
<feature type="repeat" description="WD" evidence="12">
    <location>
        <begin position="894"/>
        <end position="928"/>
    </location>
</feature>
<evidence type="ECO:0000313" key="16">
    <source>
        <dbReference type="EMBL" id="KAK9743635.1"/>
    </source>
</evidence>
<dbReference type="Pfam" id="PF02244">
    <property type="entry name" value="Propep_M14"/>
    <property type="match status" value="1"/>
</dbReference>
<feature type="repeat" description="WD" evidence="12">
    <location>
        <begin position="791"/>
        <end position="826"/>
    </location>
</feature>
<dbReference type="PROSITE" id="PS00132">
    <property type="entry name" value="CARBOXYPEPT_ZN_1"/>
    <property type="match status" value="1"/>
</dbReference>
<accession>A0AAW1MBF8</accession>
<dbReference type="InterPro" id="IPR052060">
    <property type="entry name" value="Bromo_WD_repeat"/>
</dbReference>
<keyword evidence="8" id="KW-0677">Repeat</keyword>
<evidence type="ECO:0000313" key="17">
    <source>
        <dbReference type="Proteomes" id="UP001458880"/>
    </source>
</evidence>
<dbReference type="SUPFAM" id="SSF54897">
    <property type="entry name" value="Protease propeptides/inhibitors"/>
    <property type="match status" value="1"/>
</dbReference>
<dbReference type="SUPFAM" id="SSF53187">
    <property type="entry name" value="Zn-dependent exopeptidases"/>
    <property type="match status" value="1"/>
</dbReference>
<dbReference type="InterPro" id="IPR036322">
    <property type="entry name" value="WD40_repeat_dom_sf"/>
</dbReference>
<dbReference type="SMART" id="SM00320">
    <property type="entry name" value="WD40"/>
    <property type="match status" value="8"/>
</dbReference>
<keyword evidence="11" id="KW-0482">Metalloprotease</keyword>
<sequence length="1504" mass="171132">MASQVSAFHFPLRSFLKLRLNKISPLLESFNEVQSNIELDEVNDDSECSERAEFENTYYTLCANMESIIQNFTSNVNNTSRRDWERHCTKETAKAGTDATKVVTLKDLFNLIKSRCELLEKLDHNSLLHVNKASANNSRQSNAVNNNISNKDRTEDVSNSRDTNSIFNSDAQVSTNHTVKAIDNIKQNQVLNHDIFLQNTKFGWIVTGTLNLPQYNAKLISCLSTSEVDSRLSKFWELEEVNVSPVFSKFLQNTKFGWIVTGTLNLPQYNAKLISCLSTSEVDSRLSKFWELEEVNVSPVFSKSEQYCEEHFRNFMSADITKMYRMILIDPEHRRFQRIFWRDDPKRPVKCYELNTVTYGTACVVLPNRESLELHGFADASEKAYAVEDLQNSELWWSGPYWLSEDFLQLESVDERIEDKMPEERTSTNTVVNKMPEERTSTNTVVNINFDIFSRYSSLTTLQRVAAYCFRFANNCRVNVESRLTGPLTAGGMLRHYTIFKFGENRALFFNWCIVLVISFLLALSQLQALIAMDTDTRLPLIEPELYFLIQRFLSLSPLQETFKVLCKELENKDILPVRYDWKGKKHKRSCSELEKLYPHIGPSHLLQICAQIGPILDKDDPPNVKGVASLLGAGKQSLLRKKGVKNVLLNRHYYATRKYGMPIANCLVSVIHNITNVLIGRESSGPITRNYVCPPRYSNLQLQRQTLGHLSAVYCLMFDHSGKYIITGADDLLIKLWSSVSGRLLSTFRGASAEITDIDINLENTLLAAGSIDRILRIWNIQTGVPIAAFTGHTGMITSVNFCPLILQDVRYVVTTSTDGSVAFWAYTHDTDSKVNFVSKPIIYQERMRPGQAKMICASFSPGGCFLATGSADHHVRVYHMAGDEGPRRILEMEAHTDRVDSIQWAHCGLKFVSGSKDGTAHIWHFECQQWKSVKLNMTAKLLNGDTTEVEDLRKLKVTMVAWDVSDTWIITAVSDYKLKVWTAEDGELYKLLSGHSDEIYVLESHPRDPHIVLSAGHDGQLYVWNILQGKSVVHFTNNIEGQGYGAVFDAKWSPCGNTIAASDSHGHILIFGFGSGSPQMKLLPKELFFHTDYRPLVRDASHMVLDEQTQVAPHLMPPPFLVDIDGNPYPPMLQRLVPGRENCESEQLIPNIVVGNEGTQEVIEGLPDDHPRYESFPESSWQGSYIRPGVRTGMRTYTLYELNLENELQQHVVQRFFGNKFVDIVSTPKTFGHPTTVVVYPEAQAQFLDILKQKNIPFSVLIEDVESVLIEDVESVIQEQRLQQQRAPKTRDGEISFDKYHSYSVIEKYIQRLAKEYPDIVKLEKFQTTYEGRSLWLVKIGADNPEKPVILIDGGIHAREWISPAVVVYIINQLVENKENHYLIENISWYIVPVLNPDGYEYSRSSTEPNARWWRVNRAPVVVDGKTYIGTDLNRNFGFHWGGLGVSHTPGSQLFPGKSAFDQLESAGLRDVVNKYKDQIKLYLTVLENRLSTNWNLPVCET</sequence>
<evidence type="ECO:0000256" key="7">
    <source>
        <dbReference type="ARBA" id="ARBA00022729"/>
    </source>
</evidence>
<dbReference type="GO" id="GO:0005634">
    <property type="term" value="C:nucleus"/>
    <property type="evidence" value="ECO:0007669"/>
    <property type="project" value="TreeGrafter"/>
</dbReference>
<feature type="repeat" description="WD" evidence="12">
    <location>
        <begin position="707"/>
        <end position="748"/>
    </location>
</feature>
<dbReference type="GO" id="GO:0004181">
    <property type="term" value="F:metallocarboxypeptidase activity"/>
    <property type="evidence" value="ECO:0007669"/>
    <property type="project" value="InterPro"/>
</dbReference>
<dbReference type="SMART" id="SM00631">
    <property type="entry name" value="Zn_pept"/>
    <property type="match status" value="1"/>
</dbReference>
<evidence type="ECO:0000256" key="6">
    <source>
        <dbReference type="ARBA" id="ARBA00022723"/>
    </source>
</evidence>
<dbReference type="GO" id="GO:0007010">
    <property type="term" value="P:cytoskeleton organization"/>
    <property type="evidence" value="ECO:0007669"/>
    <property type="project" value="TreeGrafter"/>
</dbReference>
<dbReference type="Pfam" id="PF00400">
    <property type="entry name" value="WD40"/>
    <property type="match status" value="6"/>
</dbReference>
<dbReference type="PROSITE" id="PS50294">
    <property type="entry name" value="WD_REPEATS_REGION"/>
    <property type="match status" value="4"/>
</dbReference>
<feature type="repeat" description="WD" evidence="12">
    <location>
        <begin position="994"/>
        <end position="1036"/>
    </location>
</feature>
<dbReference type="PRINTS" id="PR00765">
    <property type="entry name" value="CRBOXYPTASEA"/>
</dbReference>
<organism evidence="16 17">
    <name type="scientific">Popillia japonica</name>
    <name type="common">Japanese beetle</name>
    <dbReference type="NCBI Taxonomy" id="7064"/>
    <lineage>
        <taxon>Eukaryota</taxon>
        <taxon>Metazoa</taxon>
        <taxon>Ecdysozoa</taxon>
        <taxon>Arthropoda</taxon>
        <taxon>Hexapoda</taxon>
        <taxon>Insecta</taxon>
        <taxon>Pterygota</taxon>
        <taxon>Neoptera</taxon>
        <taxon>Endopterygota</taxon>
        <taxon>Coleoptera</taxon>
        <taxon>Polyphaga</taxon>
        <taxon>Scarabaeiformia</taxon>
        <taxon>Scarabaeidae</taxon>
        <taxon>Rutelinae</taxon>
        <taxon>Popillia</taxon>
    </lineage>
</organism>
<dbReference type="PROSITE" id="PS50082">
    <property type="entry name" value="WD_REPEATS_2"/>
    <property type="match status" value="5"/>
</dbReference>
<comment type="cofactor">
    <cofactor evidence="1">
        <name>Zn(2+)</name>
        <dbReference type="ChEBI" id="CHEBI:29105"/>
    </cofactor>
</comment>
<evidence type="ECO:0000256" key="5">
    <source>
        <dbReference type="ARBA" id="ARBA00022670"/>
    </source>
</evidence>
<dbReference type="Proteomes" id="UP001458880">
    <property type="component" value="Unassembled WGS sequence"/>
</dbReference>
<dbReference type="PANTHER" id="PTHR16266:SF17">
    <property type="entry name" value="BRWD3"/>
    <property type="match status" value="1"/>
</dbReference>
<dbReference type="InterPro" id="IPR001680">
    <property type="entry name" value="WD40_rpt"/>
</dbReference>
<dbReference type="InterPro" id="IPR019775">
    <property type="entry name" value="WD40_repeat_CS"/>
</dbReference>
<dbReference type="PANTHER" id="PTHR16266">
    <property type="entry name" value="WD REPEAT DOMAIN 9"/>
    <property type="match status" value="1"/>
</dbReference>
<dbReference type="Gene3D" id="3.30.70.340">
    <property type="entry name" value="Metallocarboxypeptidase-like"/>
    <property type="match status" value="1"/>
</dbReference>
<protein>
    <submittedName>
        <fullName evidence="16">Zinc carboxypeptidase</fullName>
    </submittedName>
</protein>
<evidence type="ECO:0000256" key="4">
    <source>
        <dbReference type="ARBA" id="ARBA00022645"/>
    </source>
</evidence>
<dbReference type="Pfam" id="PF00246">
    <property type="entry name" value="Peptidase_M14"/>
    <property type="match status" value="1"/>
</dbReference>
<dbReference type="Gene3D" id="2.130.10.10">
    <property type="entry name" value="YVTN repeat-like/Quinoprotein amine dehydrogenase"/>
    <property type="match status" value="3"/>
</dbReference>
<comment type="similarity">
    <text evidence="2 13">Belongs to the peptidase M14 family.</text>
</comment>
<evidence type="ECO:0000259" key="15">
    <source>
        <dbReference type="PROSITE" id="PS52035"/>
    </source>
</evidence>
<keyword evidence="3 12" id="KW-0853">WD repeat</keyword>
<feature type="repeat" description="WD" evidence="12">
    <location>
        <begin position="749"/>
        <end position="790"/>
    </location>
</feature>
<dbReference type="FunFam" id="3.40.630.10:FF:000084">
    <property type="entry name" value="Carboxypeptidase B2"/>
    <property type="match status" value="1"/>
</dbReference>
<keyword evidence="5" id="KW-0645">Protease</keyword>
<dbReference type="GO" id="GO:0008270">
    <property type="term" value="F:zinc ion binding"/>
    <property type="evidence" value="ECO:0007669"/>
    <property type="project" value="InterPro"/>
</dbReference>
<proteinExistence type="inferred from homology"/>
<reference evidence="16 17" key="1">
    <citation type="journal article" date="2024" name="BMC Genomics">
        <title>De novo assembly and annotation of Popillia japonica's genome with initial clues to its potential as an invasive pest.</title>
        <authorList>
            <person name="Cucini C."/>
            <person name="Boschi S."/>
            <person name="Funari R."/>
            <person name="Cardaioli E."/>
            <person name="Iannotti N."/>
            <person name="Marturano G."/>
            <person name="Paoli F."/>
            <person name="Bruttini M."/>
            <person name="Carapelli A."/>
            <person name="Frati F."/>
            <person name="Nardi F."/>
        </authorList>
    </citation>
    <scope>NUCLEOTIDE SEQUENCE [LARGE SCALE GENOMIC DNA]</scope>
    <source>
        <strain evidence="16">DMR45628</strain>
    </source>
</reference>
<dbReference type="GO" id="GO:0008360">
    <property type="term" value="P:regulation of cell shape"/>
    <property type="evidence" value="ECO:0007669"/>
    <property type="project" value="TreeGrafter"/>
</dbReference>
<dbReference type="InterPro" id="IPR036990">
    <property type="entry name" value="M14A-like_propep"/>
</dbReference>
<evidence type="ECO:0000256" key="1">
    <source>
        <dbReference type="ARBA" id="ARBA00001947"/>
    </source>
</evidence>
<dbReference type="InterPro" id="IPR057452">
    <property type="entry name" value="BRWD/PHIP_N"/>
</dbReference>
<keyword evidence="10" id="KW-0862">Zinc</keyword>
<comment type="caution">
    <text evidence="16">The sequence shown here is derived from an EMBL/GenBank/DDBJ whole genome shotgun (WGS) entry which is preliminary data.</text>
</comment>
<comment type="caution">
    <text evidence="13">Lacks conserved residue(s) required for the propagation of feature annotation.</text>
</comment>
<evidence type="ECO:0000256" key="2">
    <source>
        <dbReference type="ARBA" id="ARBA00005988"/>
    </source>
</evidence>
<feature type="compositionally biased region" description="Low complexity" evidence="14">
    <location>
        <begin position="138"/>
        <end position="147"/>
    </location>
</feature>
<dbReference type="SUPFAM" id="SSF50978">
    <property type="entry name" value="WD40 repeat-like"/>
    <property type="match status" value="1"/>
</dbReference>
<dbReference type="Pfam" id="PF25437">
    <property type="entry name" value="BRWD1_N"/>
    <property type="match status" value="1"/>
</dbReference>
<dbReference type="GO" id="GO:0006508">
    <property type="term" value="P:proteolysis"/>
    <property type="evidence" value="ECO:0007669"/>
    <property type="project" value="UniProtKB-KW"/>
</dbReference>
<dbReference type="PROSITE" id="PS52035">
    <property type="entry name" value="PEPTIDASE_M14"/>
    <property type="match status" value="1"/>
</dbReference>
<dbReference type="InterPro" id="IPR003146">
    <property type="entry name" value="M14A_act_pep"/>
</dbReference>
<dbReference type="FunFam" id="2.130.10.10:FF:000997">
    <property type="entry name" value="AGAP002030-PA-like protein"/>
    <property type="match status" value="1"/>
</dbReference>
<evidence type="ECO:0000256" key="3">
    <source>
        <dbReference type="ARBA" id="ARBA00022574"/>
    </source>
</evidence>
<feature type="compositionally biased region" description="Basic and acidic residues" evidence="14">
    <location>
        <begin position="150"/>
        <end position="159"/>
    </location>
</feature>
<keyword evidence="7" id="KW-0732">Signal</keyword>
<feature type="region of interest" description="Disordered" evidence="14">
    <location>
        <begin position="138"/>
        <end position="167"/>
    </location>
</feature>
<keyword evidence="4 16" id="KW-0121">Carboxypeptidase</keyword>
<feature type="domain" description="Peptidase M14" evidence="15">
    <location>
        <begin position="1301"/>
        <end position="1504"/>
    </location>
</feature>
<dbReference type="Gene3D" id="3.40.630.10">
    <property type="entry name" value="Zn peptidases"/>
    <property type="match status" value="1"/>
</dbReference>
<evidence type="ECO:0000256" key="13">
    <source>
        <dbReference type="PROSITE-ProRule" id="PRU01379"/>
    </source>
</evidence>
<evidence type="ECO:0000256" key="14">
    <source>
        <dbReference type="SAM" id="MobiDB-lite"/>
    </source>
</evidence>
<dbReference type="PROSITE" id="PS00678">
    <property type="entry name" value="WD_REPEATS_1"/>
    <property type="match status" value="2"/>
</dbReference>
<gene>
    <name evidence="16" type="ORF">QE152_g8415</name>
</gene>
<dbReference type="GO" id="GO:0006357">
    <property type="term" value="P:regulation of transcription by RNA polymerase II"/>
    <property type="evidence" value="ECO:0007669"/>
    <property type="project" value="TreeGrafter"/>
</dbReference>
<dbReference type="InterPro" id="IPR015943">
    <property type="entry name" value="WD40/YVTN_repeat-like_dom_sf"/>
</dbReference>
<keyword evidence="17" id="KW-1185">Reference proteome</keyword>
<dbReference type="InterPro" id="IPR057246">
    <property type="entry name" value="CARBOXYPEPT_ZN_1"/>
</dbReference>
<name>A0AAW1MBF8_POPJA</name>